<accession>F0X019</accession>
<reference evidence="1" key="2">
    <citation type="submission" date="2011-02" db="EMBL/GenBank/DDBJ databases">
        <authorList>
            <person name="MacLean D."/>
        </authorList>
    </citation>
    <scope>NUCLEOTIDE SEQUENCE</scope>
</reference>
<dbReference type="AlphaFoldDB" id="F0X019"/>
<gene>
    <name evidence="1" type="primary">AlNc14C456G11760</name>
    <name evidence="1" type="ORF">ALNC14_132450</name>
</gene>
<name>F0X019_9STRA</name>
<dbReference type="HOGENOM" id="CLU_2125707_0_0_1"/>
<reference evidence="1" key="1">
    <citation type="journal article" date="2011" name="PLoS Biol.">
        <title>Gene gain and loss during evolution of obligate parasitism in the white rust pathogen of Arabidopsis thaliana.</title>
        <authorList>
            <person name="Kemen E."/>
            <person name="Gardiner A."/>
            <person name="Schultz-Larsen T."/>
            <person name="Kemen A.C."/>
            <person name="Balmuth A.L."/>
            <person name="Robert-Seilaniantz A."/>
            <person name="Bailey K."/>
            <person name="Holub E."/>
            <person name="Studholme D.J."/>
            <person name="Maclean D."/>
            <person name="Jones J.D."/>
        </authorList>
    </citation>
    <scope>NUCLEOTIDE SEQUENCE</scope>
</reference>
<sequence length="114" mass="13228">MLAYLFCVQASLLEQSSHEEGHRDRLILQCEDLQKSMSFCSIKSRSFKIYPIWKAKACTTFELMLAKVAFSIDEADVIFSYAGVVKMEVTQRKYNIEGPMRCRQVVKHLPKQCR</sequence>
<protein>
    <submittedName>
        <fullName evidence="1">AlNc14C456G11760 protein</fullName>
    </submittedName>
</protein>
<organism evidence="1">
    <name type="scientific">Albugo laibachii Nc14</name>
    <dbReference type="NCBI Taxonomy" id="890382"/>
    <lineage>
        <taxon>Eukaryota</taxon>
        <taxon>Sar</taxon>
        <taxon>Stramenopiles</taxon>
        <taxon>Oomycota</taxon>
        <taxon>Peronosporomycetes</taxon>
        <taxon>Albuginales</taxon>
        <taxon>Albuginaceae</taxon>
        <taxon>Albugo</taxon>
    </lineage>
</organism>
<proteinExistence type="predicted"/>
<dbReference type="EMBL" id="FR824499">
    <property type="protein sequence ID" value="CCA27101.1"/>
    <property type="molecule type" value="Genomic_DNA"/>
</dbReference>
<evidence type="ECO:0000313" key="1">
    <source>
        <dbReference type="EMBL" id="CCA27101.1"/>
    </source>
</evidence>